<evidence type="ECO:0000259" key="7">
    <source>
        <dbReference type="PROSITE" id="PS50949"/>
    </source>
</evidence>
<dbReference type="Proteomes" id="UP000019095">
    <property type="component" value="Chromosome"/>
</dbReference>
<dbReference type="InterPro" id="IPR015424">
    <property type="entry name" value="PyrdxlP-dep_Trfase"/>
</dbReference>
<evidence type="ECO:0000256" key="6">
    <source>
        <dbReference type="SAM" id="MobiDB-lite"/>
    </source>
</evidence>
<name>W0PA82_ADVMD</name>
<evidence type="ECO:0000256" key="4">
    <source>
        <dbReference type="ARBA" id="ARBA00023125"/>
    </source>
</evidence>
<dbReference type="PATRIC" id="fig|1247726.3.peg.332"/>
<accession>W0PA82</accession>
<dbReference type="PANTHER" id="PTHR46577">
    <property type="entry name" value="HTH-TYPE TRANSCRIPTIONAL REGULATORY PROTEIN GABR"/>
    <property type="match status" value="1"/>
</dbReference>
<sequence length="527" mass="58696">MTSQSSPSVPARLLRRHGASDARHHDASPPAPAPAVVAEAANPANSRDALKESGQPQQQGAPLLAHWQPVRSGSLTLVDQIVDRFVVCIEQNVFRQGSRLPSVRLLAQELNVSRYTIVEAYDRLVATNHITANARSGYFVQHKKQPARGIKSGEIAPPQSQDRIDVPWILNRLFSQQNNLGLKQEWLDTEIVARSIRKVARKMQPSALMYGEPLGFAPLRQTIMAQLAAQDLHVQAAGEVLLTTGVTHSVDLLIRQLVRPGDYVVVEEPCWFVVFAYLRMVGVNILTVTRTPQGPDTAQLEAHCRKHKPVLFICNSTVHNPTGFTLSARAAHDVLRLAQQYDMWIVEDDTYSELSAGPPLRISTLDQCERTFLLGNYSKTLGAAMRVGYIAGPATILSEIAMLKLLSGLSTSSLNERVIHEIIHGGHYRSYIERLRQRINRARTRMLERLSDLGYLLIQPPAAGLFLWLDMSRDAEPLARQLNQHGIPATPGSLFYPDQRVSTHLRLSVSSYDHPHLWDLLAAWRSA</sequence>
<evidence type="ECO:0000256" key="1">
    <source>
        <dbReference type="ARBA" id="ARBA00005384"/>
    </source>
</evidence>
<evidence type="ECO:0000256" key="2">
    <source>
        <dbReference type="ARBA" id="ARBA00022898"/>
    </source>
</evidence>
<evidence type="ECO:0000313" key="9">
    <source>
        <dbReference type="Proteomes" id="UP000019095"/>
    </source>
</evidence>
<dbReference type="InterPro" id="IPR015421">
    <property type="entry name" value="PyrdxlP-dep_Trfase_major"/>
</dbReference>
<dbReference type="OrthoDB" id="9804020at2"/>
<dbReference type="GO" id="GO:0003677">
    <property type="term" value="F:DNA binding"/>
    <property type="evidence" value="ECO:0007669"/>
    <property type="project" value="UniProtKB-KW"/>
</dbReference>
<feature type="domain" description="HTH gntR-type" evidence="7">
    <location>
        <begin position="75"/>
        <end position="143"/>
    </location>
</feature>
<dbReference type="Gene3D" id="3.90.1150.10">
    <property type="entry name" value="Aspartate Aminotransferase, domain 1"/>
    <property type="match status" value="1"/>
</dbReference>
<protein>
    <submittedName>
        <fullName evidence="8">Transcriptional regulator, GntR family</fullName>
    </submittedName>
</protein>
<dbReference type="InterPro" id="IPR051446">
    <property type="entry name" value="HTH_trans_reg/aminotransferase"/>
</dbReference>
<dbReference type="SUPFAM" id="SSF46785">
    <property type="entry name" value="Winged helix' DNA-binding domain"/>
    <property type="match status" value="1"/>
</dbReference>
<dbReference type="PROSITE" id="PS50949">
    <property type="entry name" value="HTH_GNTR"/>
    <property type="match status" value="1"/>
</dbReference>
<dbReference type="RefSeq" id="WP_025371002.1">
    <property type="nucleotide sequence ID" value="NZ_CP003915.1"/>
</dbReference>
<dbReference type="InterPro" id="IPR036390">
    <property type="entry name" value="WH_DNA-bd_sf"/>
</dbReference>
<dbReference type="STRING" id="1247726.MIM_c03000"/>
<dbReference type="Pfam" id="PF00392">
    <property type="entry name" value="GntR"/>
    <property type="match status" value="1"/>
</dbReference>
<dbReference type="HOGENOM" id="CLU_017584_0_0_4"/>
<dbReference type="AlphaFoldDB" id="W0PA82"/>
<reference evidence="8 9" key="1">
    <citation type="journal article" date="2014" name="Microbiology">
        <title>Unravelling the complete genome sequence of Advenella mimigardefordensis strain DPN7T and novel insights in the catabolism of the xenobiotic polythioester precursor 3,3'-dithiodipropionate.</title>
        <authorList>
            <person name="Wubbeler J.H."/>
            <person name="Hiessl S."/>
            <person name="Schuldes J."/>
            <person name="Thurmer A."/>
            <person name="Daniel R."/>
            <person name="Steinbuchel A."/>
        </authorList>
    </citation>
    <scope>NUCLEOTIDE SEQUENCE [LARGE SCALE GENOMIC DNA]</scope>
    <source>
        <strain evidence="9">DSM 17166 / LMG 22922 / DPN7</strain>
    </source>
</reference>
<keyword evidence="5" id="KW-0804">Transcription</keyword>
<feature type="region of interest" description="Disordered" evidence="6">
    <location>
        <begin position="1"/>
        <end position="61"/>
    </location>
</feature>
<dbReference type="Gene3D" id="1.10.10.10">
    <property type="entry name" value="Winged helix-like DNA-binding domain superfamily/Winged helix DNA-binding domain"/>
    <property type="match status" value="1"/>
</dbReference>
<dbReference type="SUPFAM" id="SSF53383">
    <property type="entry name" value="PLP-dependent transferases"/>
    <property type="match status" value="1"/>
</dbReference>
<organism evidence="8 9">
    <name type="scientific">Advenella mimigardefordensis (strain DSM 17166 / LMG 22922 / DPN7)</name>
    <dbReference type="NCBI Taxonomy" id="1247726"/>
    <lineage>
        <taxon>Bacteria</taxon>
        <taxon>Pseudomonadati</taxon>
        <taxon>Pseudomonadota</taxon>
        <taxon>Betaproteobacteria</taxon>
        <taxon>Burkholderiales</taxon>
        <taxon>Alcaligenaceae</taxon>
    </lineage>
</organism>
<dbReference type="eggNOG" id="COG1167">
    <property type="taxonomic scope" value="Bacteria"/>
</dbReference>
<evidence type="ECO:0000256" key="5">
    <source>
        <dbReference type="ARBA" id="ARBA00023163"/>
    </source>
</evidence>
<dbReference type="EMBL" id="CP003915">
    <property type="protein sequence ID" value="AHG62402.1"/>
    <property type="molecule type" value="Genomic_DNA"/>
</dbReference>
<evidence type="ECO:0000256" key="3">
    <source>
        <dbReference type="ARBA" id="ARBA00023015"/>
    </source>
</evidence>
<comment type="similarity">
    <text evidence="1">In the C-terminal section; belongs to the class-I pyridoxal-phosphate-dependent aminotransferase family.</text>
</comment>
<dbReference type="GO" id="GO:0003700">
    <property type="term" value="F:DNA-binding transcription factor activity"/>
    <property type="evidence" value="ECO:0007669"/>
    <property type="project" value="InterPro"/>
</dbReference>
<dbReference type="InterPro" id="IPR000524">
    <property type="entry name" value="Tscrpt_reg_HTH_GntR"/>
</dbReference>
<dbReference type="CDD" id="cd07377">
    <property type="entry name" value="WHTH_GntR"/>
    <property type="match status" value="1"/>
</dbReference>
<keyword evidence="4" id="KW-0238">DNA-binding</keyword>
<feature type="compositionally biased region" description="Basic and acidic residues" evidence="6">
    <location>
        <begin position="18"/>
        <end position="27"/>
    </location>
</feature>
<gene>
    <name evidence="8" type="ORF">MIM_c03000</name>
</gene>
<dbReference type="SMART" id="SM00345">
    <property type="entry name" value="HTH_GNTR"/>
    <property type="match status" value="1"/>
</dbReference>
<feature type="compositionally biased region" description="Low complexity" evidence="6">
    <location>
        <begin position="34"/>
        <end position="46"/>
    </location>
</feature>
<dbReference type="GO" id="GO:0030170">
    <property type="term" value="F:pyridoxal phosphate binding"/>
    <property type="evidence" value="ECO:0007669"/>
    <property type="project" value="InterPro"/>
</dbReference>
<proteinExistence type="inferred from homology"/>
<dbReference type="KEGG" id="amim:MIM_c03000"/>
<keyword evidence="3" id="KW-0805">Transcription regulation</keyword>
<evidence type="ECO:0000313" key="8">
    <source>
        <dbReference type="EMBL" id="AHG62402.1"/>
    </source>
</evidence>
<dbReference type="CDD" id="cd00609">
    <property type="entry name" value="AAT_like"/>
    <property type="match status" value="1"/>
</dbReference>
<keyword evidence="9" id="KW-1185">Reference proteome</keyword>
<dbReference type="PANTHER" id="PTHR46577:SF2">
    <property type="entry name" value="TRANSCRIPTIONAL REGULATORY PROTEIN"/>
    <property type="match status" value="1"/>
</dbReference>
<keyword evidence="2" id="KW-0663">Pyridoxal phosphate</keyword>
<dbReference type="InterPro" id="IPR015422">
    <property type="entry name" value="PyrdxlP-dep_Trfase_small"/>
</dbReference>
<dbReference type="Gene3D" id="3.40.640.10">
    <property type="entry name" value="Type I PLP-dependent aspartate aminotransferase-like (Major domain)"/>
    <property type="match status" value="1"/>
</dbReference>
<dbReference type="InterPro" id="IPR036388">
    <property type="entry name" value="WH-like_DNA-bd_sf"/>
</dbReference>
<dbReference type="Pfam" id="PF00155">
    <property type="entry name" value="Aminotran_1_2"/>
    <property type="match status" value="1"/>
</dbReference>
<dbReference type="InterPro" id="IPR004839">
    <property type="entry name" value="Aminotransferase_I/II_large"/>
</dbReference>